<sequence length="96" mass="11261">MITKQYAQNKIEKLLKSDFKDQVVILEEATIESKFCWVFFYQSKKYIETQDFSYQLAGNAPYIVSKIDGAIEETGTAYNIAHYIDIFENKMKRSKI</sequence>
<evidence type="ECO:0000313" key="3">
    <source>
        <dbReference type="Proteomes" id="UP001226020"/>
    </source>
</evidence>
<dbReference type="Proteomes" id="UP001226020">
    <property type="component" value="Unassembled WGS sequence"/>
</dbReference>
<organism evidence="2 3">
    <name type="scientific">Phocoenobacter atlanticus subsp. atlanticus</name>
    <dbReference type="NCBI Taxonomy" id="3061285"/>
    <lineage>
        <taxon>Bacteria</taxon>
        <taxon>Pseudomonadati</taxon>
        <taxon>Pseudomonadota</taxon>
        <taxon>Gammaproteobacteria</taxon>
        <taxon>Pasteurellales</taxon>
        <taxon>Pasteurellaceae</taxon>
        <taxon>Phocoenobacter</taxon>
        <taxon>Phocoenobacter atlanticus</taxon>
    </lineage>
</organism>
<accession>A0AAW8CK07</accession>
<comment type="caution">
    <text evidence="2">The sequence shown here is derived from an EMBL/GenBank/DDBJ whole genome shotgun (WGS) entry which is preliminary data.</text>
</comment>
<dbReference type="AlphaFoldDB" id="A0AAW8CK07"/>
<dbReference type="GeneID" id="300270997"/>
<dbReference type="Pfam" id="PF15567">
    <property type="entry name" value="Imm35"/>
    <property type="match status" value="1"/>
</dbReference>
<protein>
    <submittedName>
        <fullName evidence="2">YrhB domain-containing protein</fullName>
    </submittedName>
</protein>
<evidence type="ECO:0000313" key="2">
    <source>
        <dbReference type="EMBL" id="MDP8148128.1"/>
    </source>
</evidence>
<dbReference type="RefSeq" id="WP_306346982.1">
    <property type="nucleotide sequence ID" value="NZ_JASAVU010000007.1"/>
</dbReference>
<dbReference type="InterPro" id="IPR029082">
    <property type="entry name" value="Imm35"/>
</dbReference>
<feature type="domain" description="Immunity protein 35" evidence="1">
    <location>
        <begin position="7"/>
        <end position="71"/>
    </location>
</feature>
<name>A0AAW8CK07_9PAST</name>
<gene>
    <name evidence="2" type="ORF">QJU57_03405</name>
</gene>
<keyword evidence="3" id="KW-1185">Reference proteome</keyword>
<evidence type="ECO:0000259" key="1">
    <source>
        <dbReference type="Pfam" id="PF15567"/>
    </source>
</evidence>
<reference evidence="2 3" key="1">
    <citation type="journal article" date="2023" name="Front. Microbiol.">
        <title>Phylogeography and host specificity of Pasteurellaceae pathogenic to sea-farmed fish in the north-east Atlantic.</title>
        <authorList>
            <person name="Gulla S."/>
            <person name="Colquhoun D.J."/>
            <person name="Olsen A.B."/>
            <person name="Spilsberg B."/>
            <person name="Lagesen K."/>
            <person name="Aakesson C.P."/>
            <person name="Strom S."/>
            <person name="Manji F."/>
            <person name="Birkbeck T.H."/>
            <person name="Nilsen H.K."/>
        </authorList>
    </citation>
    <scope>NUCLEOTIDE SEQUENCE [LARGE SCALE GENOMIC DNA]</scope>
    <source>
        <strain evidence="2 3">NVIB3131</strain>
    </source>
</reference>
<dbReference type="EMBL" id="JASAXT010000004">
    <property type="protein sequence ID" value="MDP8148128.1"/>
    <property type="molecule type" value="Genomic_DNA"/>
</dbReference>
<proteinExistence type="predicted"/>